<keyword evidence="1" id="KW-0472">Membrane</keyword>
<dbReference type="Proteomes" id="UP000198851">
    <property type="component" value="Unassembled WGS sequence"/>
</dbReference>
<evidence type="ECO:0000313" key="3">
    <source>
        <dbReference type="Proteomes" id="UP000198851"/>
    </source>
</evidence>
<gene>
    <name evidence="2" type="ORF">SAMN04488036_102328</name>
</gene>
<proteinExistence type="predicted"/>
<reference evidence="3" key="1">
    <citation type="submission" date="2016-10" db="EMBL/GenBank/DDBJ databases">
        <authorList>
            <person name="Varghese N."/>
            <person name="Submissions S."/>
        </authorList>
    </citation>
    <scope>NUCLEOTIDE SEQUENCE [LARGE SCALE GENOMIC DNA]</scope>
    <source>
        <strain evidence="3">DSM 28453</strain>
    </source>
</reference>
<evidence type="ECO:0000313" key="2">
    <source>
        <dbReference type="EMBL" id="SFK81561.1"/>
    </source>
</evidence>
<name>A0A1I4CNP8_9RHOB</name>
<sequence length="151" mass="15729">MLSSVHKSAAAIATLMIATFWVSTVVSELFLGHAAITAIKTAIPYGFLILIPAMAATGITGARLAKGRKGGVLGKKSKRMPIVAANGVLVLIPAALFLASKAQAGAFDTTFYVVQVVELIAGATNLTLMGLNIRDGRKLTAGKRRRAAQHT</sequence>
<feature type="transmembrane region" description="Helical" evidence="1">
    <location>
        <begin position="112"/>
        <end position="133"/>
    </location>
</feature>
<feature type="transmembrane region" description="Helical" evidence="1">
    <location>
        <begin position="42"/>
        <end position="62"/>
    </location>
</feature>
<keyword evidence="3" id="KW-1185">Reference proteome</keyword>
<dbReference type="AlphaFoldDB" id="A0A1I4CNP8"/>
<feature type="transmembrane region" description="Helical" evidence="1">
    <location>
        <begin position="82"/>
        <end position="100"/>
    </location>
</feature>
<dbReference type="OrthoDB" id="5195601at2"/>
<evidence type="ECO:0008006" key="4">
    <source>
        <dbReference type="Google" id="ProtNLM"/>
    </source>
</evidence>
<dbReference type="EMBL" id="FOSZ01000002">
    <property type="protein sequence ID" value="SFK81561.1"/>
    <property type="molecule type" value="Genomic_DNA"/>
</dbReference>
<evidence type="ECO:0000256" key="1">
    <source>
        <dbReference type="SAM" id="Phobius"/>
    </source>
</evidence>
<dbReference type="STRING" id="1280847.SAMN04488036_102328"/>
<accession>A0A1I4CNP8</accession>
<organism evidence="2 3">
    <name type="scientific">Shimia haliotis</name>
    <dbReference type="NCBI Taxonomy" id="1280847"/>
    <lineage>
        <taxon>Bacteria</taxon>
        <taxon>Pseudomonadati</taxon>
        <taxon>Pseudomonadota</taxon>
        <taxon>Alphaproteobacteria</taxon>
        <taxon>Rhodobacterales</taxon>
        <taxon>Roseobacteraceae</taxon>
    </lineage>
</organism>
<keyword evidence="1" id="KW-1133">Transmembrane helix</keyword>
<keyword evidence="1" id="KW-0812">Transmembrane</keyword>
<feature type="transmembrane region" description="Helical" evidence="1">
    <location>
        <begin position="12"/>
        <end position="36"/>
    </location>
</feature>
<protein>
    <recommendedName>
        <fullName evidence="4">Transmembrane protein</fullName>
    </recommendedName>
</protein>
<dbReference type="RefSeq" id="WP_093322127.1">
    <property type="nucleotide sequence ID" value="NZ_FOSZ01000002.1"/>
</dbReference>